<keyword evidence="1" id="KW-0805">Transcription regulation</keyword>
<keyword evidence="7" id="KW-1185">Reference proteome</keyword>
<dbReference type="PANTHER" id="PTHR30055">
    <property type="entry name" value="HTH-TYPE TRANSCRIPTIONAL REGULATOR RUTR"/>
    <property type="match status" value="1"/>
</dbReference>
<evidence type="ECO:0000259" key="5">
    <source>
        <dbReference type="PROSITE" id="PS50977"/>
    </source>
</evidence>
<dbReference type="PANTHER" id="PTHR30055:SF234">
    <property type="entry name" value="HTH-TYPE TRANSCRIPTIONAL REGULATOR BETI"/>
    <property type="match status" value="1"/>
</dbReference>
<keyword evidence="3" id="KW-0804">Transcription</keyword>
<sequence>MDGKGSRPSVRAVAARAGVGASTLRHHFRTQHDLVDAVLESMYRQALPDERIHDVSVPADIRLTECLSGLLTPVGSPEQAREMWRQLFRTFVDSEQREAGAGYAALVRHARNRVESWLEVLEAEGALPAGDRAFRAIYLATVVDGLAVARALPEDEAVSHYEAAILRAAVNAVLRLPWAPTGATSGPEA</sequence>
<dbReference type="Gene3D" id="1.10.357.10">
    <property type="entry name" value="Tetracycline Repressor, domain 2"/>
    <property type="match status" value="1"/>
</dbReference>
<dbReference type="EMBL" id="BAAAMU010000009">
    <property type="protein sequence ID" value="GAA1621583.1"/>
    <property type="molecule type" value="Genomic_DNA"/>
</dbReference>
<evidence type="ECO:0000313" key="6">
    <source>
        <dbReference type="EMBL" id="GAA1621583.1"/>
    </source>
</evidence>
<dbReference type="InterPro" id="IPR009057">
    <property type="entry name" value="Homeodomain-like_sf"/>
</dbReference>
<evidence type="ECO:0000256" key="4">
    <source>
        <dbReference type="PROSITE-ProRule" id="PRU00335"/>
    </source>
</evidence>
<evidence type="ECO:0000256" key="3">
    <source>
        <dbReference type="ARBA" id="ARBA00023163"/>
    </source>
</evidence>
<dbReference type="Proteomes" id="UP001500064">
    <property type="component" value="Unassembled WGS sequence"/>
</dbReference>
<reference evidence="6 7" key="1">
    <citation type="journal article" date="2019" name="Int. J. Syst. Evol. Microbiol.">
        <title>The Global Catalogue of Microorganisms (GCM) 10K type strain sequencing project: providing services to taxonomists for standard genome sequencing and annotation.</title>
        <authorList>
            <consortium name="The Broad Institute Genomics Platform"/>
            <consortium name="The Broad Institute Genome Sequencing Center for Infectious Disease"/>
            <person name="Wu L."/>
            <person name="Ma J."/>
        </authorList>
    </citation>
    <scope>NUCLEOTIDE SEQUENCE [LARGE SCALE GENOMIC DNA]</scope>
    <source>
        <strain evidence="6 7">JCM 13929</strain>
    </source>
</reference>
<protein>
    <recommendedName>
        <fullName evidence="5">HTH tetR-type domain-containing protein</fullName>
    </recommendedName>
</protein>
<evidence type="ECO:0000256" key="2">
    <source>
        <dbReference type="ARBA" id="ARBA00023125"/>
    </source>
</evidence>
<dbReference type="Pfam" id="PF00440">
    <property type="entry name" value="TetR_N"/>
    <property type="match status" value="1"/>
</dbReference>
<feature type="DNA-binding region" description="H-T-H motif" evidence="4">
    <location>
        <begin position="9"/>
        <end position="28"/>
    </location>
</feature>
<name>A0ABN2EXV5_9ACTN</name>
<dbReference type="PROSITE" id="PS50977">
    <property type="entry name" value="HTH_TETR_2"/>
    <property type="match status" value="1"/>
</dbReference>
<dbReference type="SUPFAM" id="SSF46689">
    <property type="entry name" value="Homeodomain-like"/>
    <property type="match status" value="1"/>
</dbReference>
<dbReference type="InterPro" id="IPR050109">
    <property type="entry name" value="HTH-type_TetR-like_transc_reg"/>
</dbReference>
<evidence type="ECO:0000256" key="1">
    <source>
        <dbReference type="ARBA" id="ARBA00023015"/>
    </source>
</evidence>
<dbReference type="InterPro" id="IPR001647">
    <property type="entry name" value="HTH_TetR"/>
</dbReference>
<evidence type="ECO:0000313" key="7">
    <source>
        <dbReference type="Proteomes" id="UP001500064"/>
    </source>
</evidence>
<accession>A0ABN2EXV5</accession>
<feature type="domain" description="HTH tetR-type" evidence="5">
    <location>
        <begin position="1"/>
        <end position="46"/>
    </location>
</feature>
<organism evidence="6 7">
    <name type="scientific">Nonomuraea maheshkhaliensis</name>
    <dbReference type="NCBI Taxonomy" id="419590"/>
    <lineage>
        <taxon>Bacteria</taxon>
        <taxon>Bacillati</taxon>
        <taxon>Actinomycetota</taxon>
        <taxon>Actinomycetes</taxon>
        <taxon>Streptosporangiales</taxon>
        <taxon>Streptosporangiaceae</taxon>
        <taxon>Nonomuraea</taxon>
    </lineage>
</organism>
<gene>
    <name evidence="6" type="ORF">GCM10009733_017700</name>
</gene>
<keyword evidence="2 4" id="KW-0238">DNA-binding</keyword>
<comment type="caution">
    <text evidence="6">The sequence shown here is derived from an EMBL/GenBank/DDBJ whole genome shotgun (WGS) entry which is preliminary data.</text>
</comment>
<proteinExistence type="predicted"/>